<dbReference type="PANTHER" id="PTHR36694">
    <property type="entry name" value="PASIFLORA 1, ISOFORM A-RELATED"/>
    <property type="match status" value="1"/>
</dbReference>
<dbReference type="Proteomes" id="UP001642540">
    <property type="component" value="Unassembled WGS sequence"/>
</dbReference>
<protein>
    <recommendedName>
        <fullName evidence="4">Transmembrane protein</fullName>
    </recommendedName>
</protein>
<keyword evidence="1" id="KW-1133">Transmembrane helix</keyword>
<dbReference type="EMBL" id="CAXLJM020000072">
    <property type="protein sequence ID" value="CAL8127549.1"/>
    <property type="molecule type" value="Genomic_DNA"/>
</dbReference>
<comment type="caution">
    <text evidence="2">The sequence shown here is derived from an EMBL/GenBank/DDBJ whole genome shotgun (WGS) entry which is preliminary data.</text>
</comment>
<dbReference type="PANTHER" id="PTHR36694:SF11">
    <property type="entry name" value="LP21121P-RELATED"/>
    <property type="match status" value="1"/>
</dbReference>
<proteinExistence type="predicted"/>
<evidence type="ECO:0000313" key="3">
    <source>
        <dbReference type="Proteomes" id="UP001642540"/>
    </source>
</evidence>
<gene>
    <name evidence="2" type="ORF">ODALV1_LOCUS21892</name>
</gene>
<keyword evidence="3" id="KW-1185">Reference proteome</keyword>
<feature type="transmembrane region" description="Helical" evidence="1">
    <location>
        <begin position="77"/>
        <end position="102"/>
    </location>
</feature>
<sequence>MTFDQNPWFRMSLRRGALVVAAMTIIISLARVAFISTAINWNVNVTPVENGNLRVNVTPVMRKMGGLMSTEANINVLTVYIIMAIQLILNVLNIIFGAMLVHGVRKERPWFIRAYLIFSVVFLTLSLATLLLSLCLGIKMSIEVVVYEVILHFLYLYFIIVVYFVYVDLRDGLLAALNGEKKDEED</sequence>
<feature type="transmembrane region" description="Helical" evidence="1">
    <location>
        <begin position="145"/>
        <end position="166"/>
    </location>
</feature>
<evidence type="ECO:0000256" key="1">
    <source>
        <dbReference type="SAM" id="Phobius"/>
    </source>
</evidence>
<organism evidence="2 3">
    <name type="scientific">Orchesella dallaii</name>
    <dbReference type="NCBI Taxonomy" id="48710"/>
    <lineage>
        <taxon>Eukaryota</taxon>
        <taxon>Metazoa</taxon>
        <taxon>Ecdysozoa</taxon>
        <taxon>Arthropoda</taxon>
        <taxon>Hexapoda</taxon>
        <taxon>Collembola</taxon>
        <taxon>Entomobryomorpha</taxon>
        <taxon>Entomobryoidea</taxon>
        <taxon>Orchesellidae</taxon>
        <taxon>Orchesellinae</taxon>
        <taxon>Orchesella</taxon>
    </lineage>
</organism>
<feature type="transmembrane region" description="Helical" evidence="1">
    <location>
        <begin position="114"/>
        <end position="139"/>
    </location>
</feature>
<reference evidence="2 3" key="1">
    <citation type="submission" date="2024-08" db="EMBL/GenBank/DDBJ databases">
        <authorList>
            <person name="Cucini C."/>
            <person name="Frati F."/>
        </authorList>
    </citation>
    <scope>NUCLEOTIDE SEQUENCE [LARGE SCALE GENOMIC DNA]</scope>
</reference>
<feature type="transmembrane region" description="Helical" evidence="1">
    <location>
        <begin position="16"/>
        <end position="39"/>
    </location>
</feature>
<accession>A0ABP1RGH8</accession>
<keyword evidence="1" id="KW-0472">Membrane</keyword>
<name>A0ABP1RGH8_9HEXA</name>
<keyword evidence="1" id="KW-0812">Transmembrane</keyword>
<evidence type="ECO:0008006" key="4">
    <source>
        <dbReference type="Google" id="ProtNLM"/>
    </source>
</evidence>
<evidence type="ECO:0000313" key="2">
    <source>
        <dbReference type="EMBL" id="CAL8127549.1"/>
    </source>
</evidence>